<name>A0A8S9YHR2_9TREM</name>
<feature type="compositionally biased region" description="Basic residues" evidence="1">
    <location>
        <begin position="95"/>
        <end position="108"/>
    </location>
</feature>
<dbReference type="OrthoDB" id="6278526at2759"/>
<gene>
    <name evidence="2" type="ORF">EG68_08547</name>
</gene>
<dbReference type="EMBL" id="JTDE01005312">
    <property type="protein sequence ID" value="KAF7250150.1"/>
    <property type="molecule type" value="Genomic_DNA"/>
</dbReference>
<accession>A0A8S9YHR2</accession>
<sequence length="142" mass="16357">MLINPQKDDFQKTVHSNVRMREELHSMRPDVNALGFTPAESSAKLSDEFQMQFPLNSVEDNKILNKQLEYRRLYLKMATDVNVKKAYLDGLCGQNRRKNNGQLRQKHNGHSDNGRAGHQHQLEGRKPQVLFCAQSLVAAHCW</sequence>
<dbReference type="AlphaFoldDB" id="A0A8S9YHR2"/>
<feature type="region of interest" description="Disordered" evidence="1">
    <location>
        <begin position="95"/>
        <end position="121"/>
    </location>
</feature>
<proteinExistence type="predicted"/>
<evidence type="ECO:0000313" key="3">
    <source>
        <dbReference type="Proteomes" id="UP000822476"/>
    </source>
</evidence>
<keyword evidence="3" id="KW-1185">Reference proteome</keyword>
<dbReference type="Proteomes" id="UP000822476">
    <property type="component" value="Unassembled WGS sequence"/>
</dbReference>
<protein>
    <submittedName>
        <fullName evidence="2">Uncharacterized protein</fullName>
    </submittedName>
</protein>
<feature type="compositionally biased region" description="Basic and acidic residues" evidence="1">
    <location>
        <begin position="109"/>
        <end position="121"/>
    </location>
</feature>
<comment type="caution">
    <text evidence="2">The sequence shown here is derived from an EMBL/GenBank/DDBJ whole genome shotgun (WGS) entry which is preliminary data.</text>
</comment>
<evidence type="ECO:0000256" key="1">
    <source>
        <dbReference type="SAM" id="MobiDB-lite"/>
    </source>
</evidence>
<evidence type="ECO:0000313" key="2">
    <source>
        <dbReference type="EMBL" id="KAF7250150.1"/>
    </source>
</evidence>
<organism evidence="2 3">
    <name type="scientific">Paragonimus skrjabini miyazakii</name>
    <dbReference type="NCBI Taxonomy" id="59628"/>
    <lineage>
        <taxon>Eukaryota</taxon>
        <taxon>Metazoa</taxon>
        <taxon>Spiralia</taxon>
        <taxon>Lophotrochozoa</taxon>
        <taxon>Platyhelminthes</taxon>
        <taxon>Trematoda</taxon>
        <taxon>Digenea</taxon>
        <taxon>Plagiorchiida</taxon>
        <taxon>Troglotremata</taxon>
        <taxon>Troglotrematidae</taxon>
        <taxon>Paragonimus</taxon>
    </lineage>
</organism>
<reference evidence="2" key="1">
    <citation type="submission" date="2019-07" db="EMBL/GenBank/DDBJ databases">
        <title>Annotation for the trematode Paragonimus miyazaki's.</title>
        <authorList>
            <person name="Choi Y.-J."/>
        </authorList>
    </citation>
    <scope>NUCLEOTIDE SEQUENCE</scope>
    <source>
        <strain evidence="2">Japan</strain>
    </source>
</reference>